<sequence length="1117" mass="122640">MPPKHIQKGRTWGTRYDTLLTSPSASPPHIPAATTSHTPATQNKADDKDTTSSVSVIKVGKSRNDSSIFVGRYDIYTPMFHIVLIFDLPNISLPTNMMPEEVSRALSKHLAEYTEIDDEAAARLLHTLQNTQQRPFSGRILRFELARCPRTLLISYKLPTHAVYPNSGFDPSDDVESMGSNLPNAMRIIRNSGSKCTFLWDASAIEYAQDLEETAQLTTLDQADLKDTLYSPLKFDEEARSIAVTAVAFHSSFTRHYATSYTPLVLWNTLVREQGRDKDAHARIPEHSEPRAPYMANGIWEVKWMQRDDCAAALSVLRRSVPHLAVSWAHHHVSNTGQGQRYSSPTASPRPYWSSHPRSARQTRQFTNLGGEYQRSGDTGPHPVSSHALSPSSLRLSLSSSTGSLASPTMKHWAPAYSSPQHRVPLSSRSEHDVRDDTTLVPDWTDLDSPSAHGSDWESEGFQSMGSTLAMPWVLRERCEDELSLQGSTKSPSPSSSLSVQPATPMSGDDFKLLDDESAQGTHRDFDHPSSQDRSESKQGHNTNPSTPGFSYSSLTPVTPKTSRSLPQTPQSNTNASLPGADGAQSPVVQITPKKGGRVSLRSDTYRDIPEFDPLSIWVGGLDTARWGEARVKNVFEKYGNIEELEFHTRSELDFLFSKRACTYTCFSPAETPSFAFVKFSGMESSTRAVSQENSRYYDGRPIRVAIRQLNALPRGSPMKFSRGRGRQKALDTSQLRSHEGEGGNEDLMSGLNPRRSVSENPFRVSSNSPPSMSRLSMSNEVREGSLGATPTIGNQSSPASSSTRRNQRFTFDSHRAESTGAASSPAPSSVGQSSTTTGPVVAYGYWMYGYPYTMPPPRDGHDQVSGQWISANQPYKGSTGQHPSQGEAAPFQQPPLHPTGFYQNEHGPLVPFYSQDALMQYQMSKGGNNRDPSSQSSAPCPPPAAWLSHVPMNPYQYPCLPIAYPPPPGQTSTNMMPLPGNSWSSTPPGNYFQRAPPQPSAMQSVATPPHMVPSASATSVNSTSSFGTTYTAPPPPYAEQSVGPRHSMVNRRYMRHPQNQGYHNRNPPHRYNGRGGYPMDASQSFADPSLRGQPPSGPARLNGPHPPHFGPNAPST</sequence>
<name>A0ACC1T4P3_9APHY</name>
<protein>
    <submittedName>
        <fullName evidence="1">Uncharacterized protein</fullName>
    </submittedName>
</protein>
<proteinExistence type="predicted"/>
<reference evidence="1" key="1">
    <citation type="submission" date="2022-07" db="EMBL/GenBank/DDBJ databases">
        <title>Genome Sequence of Phlebia brevispora.</title>
        <authorList>
            <person name="Buettner E."/>
        </authorList>
    </citation>
    <scope>NUCLEOTIDE SEQUENCE</scope>
    <source>
        <strain evidence="1">MPL23</strain>
    </source>
</reference>
<dbReference type="EMBL" id="JANHOG010000577">
    <property type="protein sequence ID" value="KAJ3553117.1"/>
    <property type="molecule type" value="Genomic_DNA"/>
</dbReference>
<accession>A0ACC1T4P3</accession>
<gene>
    <name evidence="1" type="ORF">NM688_g3789</name>
</gene>
<keyword evidence="2" id="KW-1185">Reference proteome</keyword>
<organism evidence="1 2">
    <name type="scientific">Phlebia brevispora</name>
    <dbReference type="NCBI Taxonomy" id="194682"/>
    <lineage>
        <taxon>Eukaryota</taxon>
        <taxon>Fungi</taxon>
        <taxon>Dikarya</taxon>
        <taxon>Basidiomycota</taxon>
        <taxon>Agaricomycotina</taxon>
        <taxon>Agaricomycetes</taxon>
        <taxon>Polyporales</taxon>
        <taxon>Meruliaceae</taxon>
        <taxon>Phlebia</taxon>
    </lineage>
</organism>
<dbReference type="Proteomes" id="UP001148662">
    <property type="component" value="Unassembled WGS sequence"/>
</dbReference>
<evidence type="ECO:0000313" key="1">
    <source>
        <dbReference type="EMBL" id="KAJ3553117.1"/>
    </source>
</evidence>
<comment type="caution">
    <text evidence="1">The sequence shown here is derived from an EMBL/GenBank/DDBJ whole genome shotgun (WGS) entry which is preliminary data.</text>
</comment>
<evidence type="ECO:0000313" key="2">
    <source>
        <dbReference type="Proteomes" id="UP001148662"/>
    </source>
</evidence>